<keyword evidence="2" id="KW-1185">Reference proteome</keyword>
<reference evidence="1 2" key="1">
    <citation type="submission" date="2021-06" db="EMBL/GenBank/DDBJ databases">
        <title>Caerostris darwini draft genome.</title>
        <authorList>
            <person name="Kono N."/>
            <person name="Arakawa K."/>
        </authorList>
    </citation>
    <scope>NUCLEOTIDE SEQUENCE [LARGE SCALE GENOMIC DNA]</scope>
</reference>
<comment type="caution">
    <text evidence="1">The sequence shown here is derived from an EMBL/GenBank/DDBJ whole genome shotgun (WGS) entry which is preliminary data.</text>
</comment>
<sequence>MPEDLGDRVGIGGASNFHCFPKSIMADTFLTPSFIPGVKEASSSPSRKRIAGHLQTDEIRISDKSPRLNISFSGTQTLFLLFLPVPTFALWLPPLIHSHSSFWFLIDKMLDTPRGQDRNWRRIELSQLAEDYNGGYFPDTFVYSWSKRGIVSVTSLSMTRDFNGFTT</sequence>
<evidence type="ECO:0000313" key="1">
    <source>
        <dbReference type="EMBL" id="GIX97837.1"/>
    </source>
</evidence>
<gene>
    <name evidence="1" type="ORF">CDAR_84911</name>
</gene>
<dbReference type="Proteomes" id="UP001054837">
    <property type="component" value="Unassembled WGS sequence"/>
</dbReference>
<protein>
    <recommendedName>
        <fullName evidence="3">NADH-plastoquinone oxidoreductase subunit 5</fullName>
    </recommendedName>
</protein>
<dbReference type="EMBL" id="BPLQ01003074">
    <property type="protein sequence ID" value="GIX97837.1"/>
    <property type="molecule type" value="Genomic_DNA"/>
</dbReference>
<evidence type="ECO:0000313" key="2">
    <source>
        <dbReference type="Proteomes" id="UP001054837"/>
    </source>
</evidence>
<dbReference type="AlphaFoldDB" id="A0AAV4PKD1"/>
<accession>A0AAV4PKD1</accession>
<name>A0AAV4PKD1_9ARAC</name>
<organism evidence="1 2">
    <name type="scientific">Caerostris darwini</name>
    <dbReference type="NCBI Taxonomy" id="1538125"/>
    <lineage>
        <taxon>Eukaryota</taxon>
        <taxon>Metazoa</taxon>
        <taxon>Ecdysozoa</taxon>
        <taxon>Arthropoda</taxon>
        <taxon>Chelicerata</taxon>
        <taxon>Arachnida</taxon>
        <taxon>Araneae</taxon>
        <taxon>Araneomorphae</taxon>
        <taxon>Entelegynae</taxon>
        <taxon>Araneoidea</taxon>
        <taxon>Araneidae</taxon>
        <taxon>Caerostris</taxon>
    </lineage>
</organism>
<proteinExistence type="predicted"/>
<evidence type="ECO:0008006" key="3">
    <source>
        <dbReference type="Google" id="ProtNLM"/>
    </source>
</evidence>